<evidence type="ECO:0000313" key="9">
    <source>
        <dbReference type="Proteomes" id="UP000663864"/>
    </source>
</evidence>
<reference evidence="8" key="1">
    <citation type="submission" date="2021-02" db="EMBL/GenBank/DDBJ databases">
        <authorList>
            <person name="Nowell W R."/>
        </authorList>
    </citation>
    <scope>NUCLEOTIDE SEQUENCE</scope>
</reference>
<dbReference type="InterPro" id="IPR017972">
    <property type="entry name" value="Cyt_P450_CS"/>
</dbReference>
<dbReference type="PROSITE" id="PS00086">
    <property type="entry name" value="CYTOCHROME_P450"/>
    <property type="match status" value="1"/>
</dbReference>
<keyword evidence="4 7" id="KW-0472">Membrane</keyword>
<dbReference type="Gene3D" id="1.10.630.10">
    <property type="entry name" value="Cytochrome P450"/>
    <property type="match status" value="1"/>
</dbReference>
<feature type="transmembrane region" description="Helical" evidence="7">
    <location>
        <begin position="6"/>
        <end position="27"/>
    </location>
</feature>
<proteinExistence type="inferred from homology"/>
<keyword evidence="5 6" id="KW-0349">Heme</keyword>
<dbReference type="EMBL" id="CAJNOT010000623">
    <property type="protein sequence ID" value="CAF1037998.1"/>
    <property type="molecule type" value="Genomic_DNA"/>
</dbReference>
<dbReference type="InterPro" id="IPR001128">
    <property type="entry name" value="Cyt_P450"/>
</dbReference>
<dbReference type="GO" id="GO:0005506">
    <property type="term" value="F:iron ion binding"/>
    <property type="evidence" value="ECO:0007669"/>
    <property type="project" value="InterPro"/>
</dbReference>
<comment type="cofactor">
    <cofactor evidence="5">
        <name>heme</name>
        <dbReference type="ChEBI" id="CHEBI:30413"/>
    </cofactor>
</comment>
<evidence type="ECO:0000256" key="4">
    <source>
        <dbReference type="ARBA" id="ARBA00023136"/>
    </source>
</evidence>
<evidence type="ECO:0000256" key="1">
    <source>
        <dbReference type="ARBA" id="ARBA00004586"/>
    </source>
</evidence>
<feature type="binding site" description="axial binding residue" evidence="5">
    <location>
        <position position="461"/>
    </location>
    <ligand>
        <name>heme</name>
        <dbReference type="ChEBI" id="CHEBI:30413"/>
    </ligand>
    <ligandPart>
        <name>Fe</name>
        <dbReference type="ChEBI" id="CHEBI:18248"/>
    </ligandPart>
</feature>
<dbReference type="GO" id="GO:0020037">
    <property type="term" value="F:heme binding"/>
    <property type="evidence" value="ECO:0007669"/>
    <property type="project" value="InterPro"/>
</dbReference>
<evidence type="ECO:0008006" key="10">
    <source>
        <dbReference type="Google" id="ProtNLM"/>
    </source>
</evidence>
<evidence type="ECO:0000256" key="2">
    <source>
        <dbReference type="ARBA" id="ARBA00010617"/>
    </source>
</evidence>
<dbReference type="Proteomes" id="UP000663864">
    <property type="component" value="Unassembled WGS sequence"/>
</dbReference>
<accession>A0A814JJR7</accession>
<keyword evidence="6" id="KW-0503">Monooxygenase</keyword>
<dbReference type="Pfam" id="PF00067">
    <property type="entry name" value="p450"/>
    <property type="match status" value="1"/>
</dbReference>
<dbReference type="InterPro" id="IPR050196">
    <property type="entry name" value="Cytochrome_P450_Monoox"/>
</dbReference>
<dbReference type="GO" id="GO:0016705">
    <property type="term" value="F:oxidoreductase activity, acting on paired donors, with incorporation or reduction of molecular oxygen"/>
    <property type="evidence" value="ECO:0007669"/>
    <property type="project" value="InterPro"/>
</dbReference>
<keyword evidence="5 6" id="KW-0479">Metal-binding</keyword>
<dbReference type="PANTHER" id="PTHR24291:SF189">
    <property type="entry name" value="CYTOCHROME P450 4C3-RELATED"/>
    <property type="match status" value="1"/>
</dbReference>
<dbReference type="InterPro" id="IPR036396">
    <property type="entry name" value="Cyt_P450_sf"/>
</dbReference>
<evidence type="ECO:0000256" key="3">
    <source>
        <dbReference type="ARBA" id="ARBA00022824"/>
    </source>
</evidence>
<dbReference type="GO" id="GO:0005789">
    <property type="term" value="C:endoplasmic reticulum membrane"/>
    <property type="evidence" value="ECO:0007669"/>
    <property type="project" value="UniProtKB-SubCell"/>
</dbReference>
<comment type="caution">
    <text evidence="8">The sequence shown here is derived from an EMBL/GenBank/DDBJ whole genome shotgun (WGS) entry which is preliminary data.</text>
</comment>
<evidence type="ECO:0000256" key="5">
    <source>
        <dbReference type="PIRSR" id="PIRSR602401-1"/>
    </source>
</evidence>
<keyword evidence="6" id="KW-0560">Oxidoreductase</keyword>
<keyword evidence="3" id="KW-0256">Endoplasmic reticulum</keyword>
<keyword evidence="5 6" id="KW-0408">Iron</keyword>
<keyword evidence="7" id="KW-1133">Transmembrane helix</keyword>
<evidence type="ECO:0000313" key="8">
    <source>
        <dbReference type="EMBL" id="CAF1037998.1"/>
    </source>
</evidence>
<dbReference type="PRINTS" id="PR00463">
    <property type="entry name" value="EP450I"/>
</dbReference>
<dbReference type="InterPro" id="IPR002401">
    <property type="entry name" value="Cyt_P450_E_grp-I"/>
</dbReference>
<evidence type="ECO:0000256" key="6">
    <source>
        <dbReference type="RuleBase" id="RU000461"/>
    </source>
</evidence>
<name>A0A814JJR7_9BILA</name>
<dbReference type="PANTHER" id="PTHR24291">
    <property type="entry name" value="CYTOCHROME P450 FAMILY 4"/>
    <property type="match status" value="1"/>
</dbReference>
<comment type="subcellular location">
    <subcellularLocation>
        <location evidence="1">Endoplasmic reticulum membrane</location>
    </subcellularLocation>
</comment>
<protein>
    <recommendedName>
        <fullName evidence="10">Cytochrome P450</fullName>
    </recommendedName>
</protein>
<dbReference type="PRINTS" id="PR00385">
    <property type="entry name" value="P450"/>
</dbReference>
<keyword evidence="7" id="KW-0812">Transmembrane</keyword>
<dbReference type="SUPFAM" id="SSF48264">
    <property type="entry name" value="Cytochrome P450"/>
    <property type="match status" value="1"/>
</dbReference>
<dbReference type="AlphaFoldDB" id="A0A814JJR7"/>
<evidence type="ECO:0000256" key="7">
    <source>
        <dbReference type="SAM" id="Phobius"/>
    </source>
</evidence>
<dbReference type="GO" id="GO:0004497">
    <property type="term" value="F:monooxygenase activity"/>
    <property type="evidence" value="ECO:0007669"/>
    <property type="project" value="UniProtKB-KW"/>
</dbReference>
<comment type="similarity">
    <text evidence="2 6">Belongs to the cytochrome P450 family.</text>
</comment>
<gene>
    <name evidence="8" type="ORF">ZHD862_LOCUS14399</name>
</gene>
<organism evidence="8 9">
    <name type="scientific">Rotaria sordida</name>
    <dbReference type="NCBI Taxonomy" id="392033"/>
    <lineage>
        <taxon>Eukaryota</taxon>
        <taxon>Metazoa</taxon>
        <taxon>Spiralia</taxon>
        <taxon>Gnathifera</taxon>
        <taxon>Rotifera</taxon>
        <taxon>Eurotatoria</taxon>
        <taxon>Bdelloidea</taxon>
        <taxon>Philodinida</taxon>
        <taxon>Philodinidae</taxon>
        <taxon>Rotaria</taxon>
    </lineage>
</organism>
<sequence length="514" mass="59564">MFAVLTAIIFFLCLLVLIIYYVVPVLLRHKQLQKDYKNISLLPLSSIPLIGNIPQFDKQHHVFFQLLCRLAKQSQDEGKGLFCIWLGITPRIFLCSGQGLESFINNSKQLVKSFHYTFLEPWLHTGLLTSNNDKWRSRRRLITPSFHDTQLLYNFMNIFNEQSYILVRRFDEYAKQENRTHDLYPYISACTLDIIAEAAMGTNPNAQLNDDKNEFVQATARITSIVATRSRCPWLWPTCIFDRIPIGKEQKRVLEILHGFSRKVIQERLATFNSEDVVNKNEEKKQIRRLVFLDSLIAQMHAEKLSFDDIQEEADTFMFEGHDTTAAAINYCCYLVGCHQDVQEKIHAEMDTIFGDDKERACTMEDIQQMTYLDCVIKESLRLLPSVAHVSREAQEDFVYHGQTIRKGTNVVIFIYGIHHDENVFPNPEKFDPERFSDKNLISTEISPFAYIPFSAGSRNCVGQRFAGLEERVVLSTLFRRFTFHSTQTIDELHIATEGILRPGVPVQMIVKRR</sequence>